<feature type="domain" description="PoNi C-terminal" evidence="2">
    <location>
        <begin position="129"/>
        <end position="233"/>
    </location>
</feature>
<comment type="caution">
    <text evidence="3">The sequence shown here is derived from an EMBL/GenBank/DDBJ whole genome shotgun (WGS) entry which is preliminary data.</text>
</comment>
<name>A0ABW2NDS6_9BACL</name>
<dbReference type="InterPro" id="IPR015025">
    <property type="entry name" value="PoNi_C"/>
</dbReference>
<dbReference type="Proteomes" id="UP001596483">
    <property type="component" value="Unassembled WGS sequence"/>
</dbReference>
<sequence>MRDRMKDEGYFKDYIENYHSAIGELENLVEQLIYERGIGDEGVDNTYNSLSVYSYSKLIAKYSAGRPLHEIKDALPKLIDLMERSRPTNAIGNYDDYLEVVWLLSIGVMLEIDETSLSRVKQLAMIYEEDALVDFLLNPRDSRPKSTFLFGRPYKNLLPIISGTDPAQQVLSLKSYLEDDWYKGHGKAWWFDSHLIDDIIYPGYWSFESGAIVKILDLDDSSLKNVPYYPYDMVHFKKREGQR</sequence>
<proteinExistence type="predicted"/>
<dbReference type="InterPro" id="IPR015024">
    <property type="entry name" value="PoNi_N"/>
</dbReference>
<feature type="domain" description="PoNi N-terminal" evidence="1">
    <location>
        <begin position="2"/>
        <end position="119"/>
    </location>
</feature>
<evidence type="ECO:0000313" key="3">
    <source>
        <dbReference type="EMBL" id="MFC7364197.1"/>
    </source>
</evidence>
<dbReference type="Pfam" id="PF08928">
    <property type="entry name" value="PoNi_N"/>
    <property type="match status" value="1"/>
</dbReference>
<dbReference type="SUPFAM" id="SSF140731">
    <property type="entry name" value="PA2201 C-terminal domain-like"/>
    <property type="match status" value="1"/>
</dbReference>
<dbReference type="EMBL" id="JBHTCT010000007">
    <property type="protein sequence ID" value="MFC7364197.1"/>
    <property type="molecule type" value="Genomic_DNA"/>
</dbReference>
<dbReference type="InterPro" id="IPR028983">
    <property type="entry name" value="PA2201-like_C"/>
</dbReference>
<dbReference type="Pfam" id="PF08929">
    <property type="entry name" value="PoNi_C"/>
    <property type="match status" value="1"/>
</dbReference>
<evidence type="ECO:0000259" key="2">
    <source>
        <dbReference type="Pfam" id="PF08929"/>
    </source>
</evidence>
<accession>A0ABW2NDS6</accession>
<protein>
    <submittedName>
        <fullName evidence="3">PoNe immunity protein domain-containing protein</fullName>
    </submittedName>
</protein>
<gene>
    <name evidence="3" type="ORF">ACFQQH_03355</name>
</gene>
<evidence type="ECO:0000259" key="1">
    <source>
        <dbReference type="Pfam" id="PF08928"/>
    </source>
</evidence>
<dbReference type="Gene3D" id="1.10.3920.10">
    <property type="entry name" value="PA2201 C-terminal domain-like"/>
    <property type="match status" value="1"/>
</dbReference>
<organism evidence="3 4">
    <name type="scientific">Bhargavaea changchunensis</name>
    <dbReference type="NCBI Taxonomy" id="2134037"/>
    <lineage>
        <taxon>Bacteria</taxon>
        <taxon>Bacillati</taxon>
        <taxon>Bacillota</taxon>
        <taxon>Bacilli</taxon>
        <taxon>Bacillales</taxon>
        <taxon>Caryophanaceae</taxon>
        <taxon>Bhargavaea</taxon>
    </lineage>
</organism>
<keyword evidence="4" id="KW-1185">Reference proteome</keyword>
<dbReference type="RefSeq" id="WP_157294476.1">
    <property type="nucleotide sequence ID" value="NZ_JBHTCT010000007.1"/>
</dbReference>
<evidence type="ECO:0000313" key="4">
    <source>
        <dbReference type="Proteomes" id="UP001596483"/>
    </source>
</evidence>
<reference evidence="4" key="1">
    <citation type="journal article" date="2019" name="Int. J. Syst. Evol. Microbiol.">
        <title>The Global Catalogue of Microorganisms (GCM) 10K type strain sequencing project: providing services to taxonomists for standard genome sequencing and annotation.</title>
        <authorList>
            <consortium name="The Broad Institute Genomics Platform"/>
            <consortium name="The Broad Institute Genome Sequencing Center for Infectious Disease"/>
            <person name="Wu L."/>
            <person name="Ma J."/>
        </authorList>
    </citation>
    <scope>NUCLEOTIDE SEQUENCE [LARGE SCALE GENOMIC DNA]</scope>
    <source>
        <strain evidence="4">JCM 4738</strain>
    </source>
</reference>